<keyword evidence="7 9" id="KW-0464">Manganese</keyword>
<feature type="binding site" evidence="9 13">
    <location>
        <position position="421"/>
    </location>
    <ligand>
        <name>Mn(2+)</name>
        <dbReference type="ChEBI" id="CHEBI:29035"/>
        <label>1</label>
    </ligand>
</feature>
<sequence length="551" mass="60300">MISLGKRHSRSQSEEGIVSMAQESVSPMVLVILDGWGHRDEDNGNAIRNARTPVIDSLWTAYPHTLIQTSGKQVGLPDGQMGNSEVGHLNIGAGRIVPQELVRISDAVDDGSIQENQALLDVCQKVRYNGGKLHLIGLCSEGGVHSHLDHLLGLVDMAKAQDIQEICIHAITDGRDTQPTAGQYAIGKLQDHLEQSGIGRIVTLSGRYYAMDRDHRWDRVEKVYRVMTSSGAGNGLTALEAIQASYTEGITDEFIEPVRLSSGTLAANDGVVFFNFRPDRARQLTQAFVAPKFEGFERQLIAPLHFVTMTQYDGSLPVQIAFEPQNLSNILGEVVANHGIKQFRTAETEKYAHVTYFFNGGREDPFEGEDRELVASPQVATYDKAPAMSAKAVTDTAITAINKNKYGLVVINYANPDMVGHTGNMEATIQALESVDVQLGRLLDAVGQAGGTTIIIADHGNAEYMWDDEGRPWTAHTTNPVPFILVEGERLKIPGRGCEVELRENGCLADVAPTILEILQLTQPEEMTGKSMLEPARVDVKRNRTPVKVSR</sequence>
<organism evidence="16 17">
    <name type="scientific">Adonisia turfae CCMR0081</name>
    <dbReference type="NCBI Taxonomy" id="2292702"/>
    <lineage>
        <taxon>Bacteria</taxon>
        <taxon>Bacillati</taxon>
        <taxon>Cyanobacteriota</taxon>
        <taxon>Adonisia</taxon>
        <taxon>Adonisia turfae</taxon>
    </lineage>
</organism>
<evidence type="ECO:0000256" key="8">
    <source>
        <dbReference type="ARBA" id="ARBA00023235"/>
    </source>
</evidence>
<feature type="binding site" evidence="9 12">
    <location>
        <position position="213"/>
    </location>
    <ligand>
        <name>substrate</name>
    </ligand>
</feature>
<evidence type="ECO:0000256" key="4">
    <source>
        <dbReference type="ARBA" id="ARBA00008819"/>
    </source>
</evidence>
<dbReference type="InterPro" id="IPR005995">
    <property type="entry name" value="Pgm_bpd_ind"/>
</dbReference>
<name>A0A6M0RWR7_9CYAN</name>
<gene>
    <name evidence="9" type="primary">gpmI</name>
    <name evidence="16" type="ORF">DXZ20_34045</name>
</gene>
<accession>A0A6M0RWR7</accession>
<dbReference type="FunFam" id="3.40.1450.10:FF:000002">
    <property type="entry name" value="2,3-bisphosphoglycerate-independent phosphoglycerate mutase"/>
    <property type="match status" value="1"/>
</dbReference>
<evidence type="ECO:0000256" key="5">
    <source>
        <dbReference type="ARBA" id="ARBA00022723"/>
    </source>
</evidence>
<evidence type="ECO:0000256" key="12">
    <source>
        <dbReference type="PIRSR" id="PIRSR001492-2"/>
    </source>
</evidence>
<dbReference type="CDD" id="cd16010">
    <property type="entry name" value="iPGM"/>
    <property type="match status" value="1"/>
</dbReference>
<dbReference type="InterPro" id="IPR006124">
    <property type="entry name" value="Metalloenzyme"/>
</dbReference>
<comment type="caution">
    <text evidence="16">The sequence shown here is derived from an EMBL/GenBank/DDBJ whole genome shotgun (WGS) entry which is preliminary data.</text>
</comment>
<feature type="binding site" evidence="9 12">
    <location>
        <position position="350"/>
    </location>
    <ligand>
        <name>substrate</name>
    </ligand>
</feature>
<evidence type="ECO:0000256" key="10">
    <source>
        <dbReference type="NCBIfam" id="TIGR01307"/>
    </source>
</evidence>
<feature type="binding site" evidence="9 13">
    <location>
        <position position="84"/>
    </location>
    <ligand>
        <name>Mn(2+)</name>
        <dbReference type="ChEBI" id="CHEBI:29035"/>
        <label>2</label>
    </ligand>
</feature>
<feature type="binding site" evidence="9 12">
    <location>
        <begin position="175"/>
        <end position="176"/>
    </location>
    <ligand>
        <name>substrate</name>
    </ligand>
</feature>
<comment type="similarity">
    <text evidence="4 9">Belongs to the BPG-independent phosphoglycerate mutase family.</text>
</comment>
<comment type="catalytic activity">
    <reaction evidence="1 9">
        <text>(2R)-2-phosphoglycerate = (2R)-3-phosphoglycerate</text>
        <dbReference type="Rhea" id="RHEA:15901"/>
        <dbReference type="ChEBI" id="CHEBI:58272"/>
        <dbReference type="ChEBI" id="CHEBI:58289"/>
        <dbReference type="EC" id="5.4.2.12"/>
    </reaction>
</comment>
<evidence type="ECO:0000256" key="13">
    <source>
        <dbReference type="PIRSR" id="PIRSR001492-3"/>
    </source>
</evidence>
<dbReference type="InterPro" id="IPR011258">
    <property type="entry name" value="BPG-indep_PGM_N"/>
</dbReference>
<proteinExistence type="inferred from homology"/>
<comment type="function">
    <text evidence="2 9">Catalyzes the interconversion of 2-phosphoglycerate and 3-phosphoglycerate.</text>
</comment>
<comment type="pathway">
    <text evidence="3 9">Carbohydrate degradation; glycolysis; pyruvate from D-glyceraldehyde 3-phosphate: step 3/5.</text>
</comment>
<dbReference type="GO" id="GO:0004619">
    <property type="term" value="F:phosphoglycerate mutase activity"/>
    <property type="evidence" value="ECO:0007669"/>
    <property type="project" value="UniProtKB-UniRule"/>
</dbReference>
<dbReference type="Proteomes" id="UP000481033">
    <property type="component" value="Unassembled WGS sequence"/>
</dbReference>
<dbReference type="PANTHER" id="PTHR31637:SF0">
    <property type="entry name" value="2,3-BISPHOSPHOGLYCERATE-INDEPENDENT PHOSPHOGLYCERATE MUTASE"/>
    <property type="match status" value="1"/>
</dbReference>
<dbReference type="Pfam" id="PF01676">
    <property type="entry name" value="Metalloenzyme"/>
    <property type="match status" value="1"/>
</dbReference>
<evidence type="ECO:0000256" key="11">
    <source>
        <dbReference type="PIRSR" id="PIRSR001492-1"/>
    </source>
</evidence>
<dbReference type="Pfam" id="PF06415">
    <property type="entry name" value="iPGM_N"/>
    <property type="match status" value="1"/>
</dbReference>
<dbReference type="Gene3D" id="3.40.1450.10">
    <property type="entry name" value="BPG-independent phosphoglycerate mutase, domain B"/>
    <property type="match status" value="1"/>
</dbReference>
<keyword evidence="8 9" id="KW-0413">Isomerase</keyword>
<dbReference type="EMBL" id="QXHD01000004">
    <property type="protein sequence ID" value="NEZ60576.1"/>
    <property type="molecule type" value="Genomic_DNA"/>
</dbReference>
<feature type="binding site" evidence="9 13">
    <location>
        <position position="476"/>
    </location>
    <ligand>
        <name>Mn(2+)</name>
        <dbReference type="ChEBI" id="CHEBI:29035"/>
        <label>1</label>
    </ligand>
</feature>
<dbReference type="AlphaFoldDB" id="A0A6M0RWR7"/>
<evidence type="ECO:0000256" key="1">
    <source>
        <dbReference type="ARBA" id="ARBA00000370"/>
    </source>
</evidence>
<feature type="binding site" evidence="9 13">
    <location>
        <position position="34"/>
    </location>
    <ligand>
        <name>Mn(2+)</name>
        <dbReference type="ChEBI" id="CHEBI:29035"/>
        <label>2</label>
    </ligand>
</feature>
<feature type="domain" description="BPG-independent PGAM N-terminal" evidence="15">
    <location>
        <begin position="104"/>
        <end position="313"/>
    </location>
</feature>
<dbReference type="GO" id="GO:0006007">
    <property type="term" value="P:glucose catabolic process"/>
    <property type="evidence" value="ECO:0007669"/>
    <property type="project" value="InterPro"/>
</dbReference>
<evidence type="ECO:0000256" key="7">
    <source>
        <dbReference type="ARBA" id="ARBA00023211"/>
    </source>
</evidence>
<keyword evidence="6 9" id="KW-0324">Glycolysis</keyword>
<feature type="binding site" evidence="9 13">
    <location>
        <position position="458"/>
    </location>
    <ligand>
        <name>Mn(2+)</name>
        <dbReference type="ChEBI" id="CHEBI:29035"/>
        <label>2</label>
    </ligand>
</feature>
<comment type="subunit">
    <text evidence="9">Monomer.</text>
</comment>
<dbReference type="PIRSF" id="PIRSF001492">
    <property type="entry name" value="IPGAM"/>
    <property type="match status" value="1"/>
</dbReference>
<dbReference type="GO" id="GO:0030145">
    <property type="term" value="F:manganese ion binding"/>
    <property type="evidence" value="ECO:0007669"/>
    <property type="project" value="UniProtKB-UniRule"/>
</dbReference>
<dbReference type="Gene3D" id="3.40.720.10">
    <property type="entry name" value="Alkaline Phosphatase, subunit A"/>
    <property type="match status" value="1"/>
</dbReference>
<feature type="binding site" evidence="9 12">
    <location>
        <begin position="277"/>
        <end position="280"/>
    </location>
    <ligand>
        <name>substrate</name>
    </ligand>
</feature>
<feature type="binding site" evidence="9 13">
    <location>
        <position position="417"/>
    </location>
    <ligand>
        <name>Mn(2+)</name>
        <dbReference type="ChEBI" id="CHEBI:29035"/>
        <label>1</label>
    </ligand>
</feature>
<evidence type="ECO:0000259" key="14">
    <source>
        <dbReference type="Pfam" id="PF01676"/>
    </source>
</evidence>
<evidence type="ECO:0000313" key="16">
    <source>
        <dbReference type="EMBL" id="NEZ60576.1"/>
    </source>
</evidence>
<dbReference type="SUPFAM" id="SSF53649">
    <property type="entry name" value="Alkaline phosphatase-like"/>
    <property type="match status" value="1"/>
</dbReference>
<feature type="domain" description="Metalloenzyme" evidence="14">
    <location>
        <begin position="27"/>
        <end position="522"/>
    </location>
</feature>
<evidence type="ECO:0000313" key="17">
    <source>
        <dbReference type="Proteomes" id="UP000481033"/>
    </source>
</evidence>
<dbReference type="SUPFAM" id="SSF64158">
    <property type="entry name" value="2,3-Bisphosphoglycerate-independent phosphoglycerate mutase, substrate-binding domain"/>
    <property type="match status" value="1"/>
</dbReference>
<evidence type="ECO:0000259" key="15">
    <source>
        <dbReference type="Pfam" id="PF06415"/>
    </source>
</evidence>
<reference evidence="16 17" key="1">
    <citation type="journal article" date="2020" name="Microb. Ecol.">
        <title>Ecogenomics of the Marine Benthic Filamentous Cyanobacterium Adonisia.</title>
        <authorList>
            <person name="Walter J.M."/>
            <person name="Coutinho F.H."/>
            <person name="Leomil L."/>
            <person name="Hargreaves P.I."/>
            <person name="Campeao M.E."/>
            <person name="Vieira V.V."/>
            <person name="Silva B.S."/>
            <person name="Fistarol G.O."/>
            <person name="Salomon P.S."/>
            <person name="Sawabe T."/>
            <person name="Mino S."/>
            <person name="Hosokawa M."/>
            <person name="Miyashita H."/>
            <person name="Maruyama F."/>
            <person name="van Verk M.C."/>
            <person name="Dutilh B.E."/>
            <person name="Thompson C.C."/>
            <person name="Thompson F.L."/>
        </authorList>
    </citation>
    <scope>NUCLEOTIDE SEQUENCE [LARGE SCALE GENOMIC DNA]</scope>
    <source>
        <strain evidence="16 17">CCMR0081</strain>
    </source>
</reference>
<keyword evidence="5 9" id="KW-0479">Metal-binding</keyword>
<dbReference type="InterPro" id="IPR017850">
    <property type="entry name" value="Alkaline_phosphatase_core_sf"/>
</dbReference>
<evidence type="ECO:0000256" key="9">
    <source>
        <dbReference type="HAMAP-Rule" id="MF_01038"/>
    </source>
</evidence>
<feature type="binding site" evidence="9 12">
    <location>
        <position position="145"/>
    </location>
    <ligand>
        <name>substrate</name>
    </ligand>
</feature>
<dbReference type="EC" id="5.4.2.12" evidence="9 10"/>
<feature type="binding site" evidence="9 13">
    <location>
        <position position="459"/>
    </location>
    <ligand>
        <name>Mn(2+)</name>
        <dbReference type="ChEBI" id="CHEBI:29035"/>
        <label>2</label>
    </ligand>
</feature>
<evidence type="ECO:0000256" key="2">
    <source>
        <dbReference type="ARBA" id="ARBA00002315"/>
    </source>
</evidence>
<keyword evidence="17" id="KW-1185">Reference proteome</keyword>
<dbReference type="InterPro" id="IPR036646">
    <property type="entry name" value="PGAM_B_sf"/>
</dbReference>
<dbReference type="GO" id="GO:0006096">
    <property type="term" value="P:glycolytic process"/>
    <property type="evidence" value="ECO:0007669"/>
    <property type="project" value="UniProtKB-UniRule"/>
</dbReference>
<evidence type="ECO:0000256" key="6">
    <source>
        <dbReference type="ARBA" id="ARBA00023152"/>
    </source>
</evidence>
<feature type="active site" description="Phosphoserine intermediate" evidence="9 11">
    <location>
        <position position="84"/>
    </location>
</feature>
<dbReference type="GO" id="GO:0005829">
    <property type="term" value="C:cytosol"/>
    <property type="evidence" value="ECO:0007669"/>
    <property type="project" value="TreeGrafter"/>
</dbReference>
<feature type="binding site" evidence="9 12">
    <location>
        <position position="207"/>
    </location>
    <ligand>
        <name>substrate</name>
    </ligand>
</feature>
<evidence type="ECO:0000256" key="3">
    <source>
        <dbReference type="ARBA" id="ARBA00004798"/>
    </source>
</evidence>
<dbReference type="PANTHER" id="PTHR31637">
    <property type="entry name" value="2,3-BISPHOSPHOGLYCERATE-INDEPENDENT PHOSPHOGLYCERATE MUTASE"/>
    <property type="match status" value="1"/>
</dbReference>
<dbReference type="NCBIfam" id="TIGR01307">
    <property type="entry name" value="pgm_bpd_ind"/>
    <property type="match status" value="1"/>
</dbReference>
<dbReference type="HAMAP" id="MF_01038">
    <property type="entry name" value="GpmI"/>
    <property type="match status" value="1"/>
</dbReference>
<comment type="cofactor">
    <cofactor evidence="9">
        <name>Mn(2+)</name>
        <dbReference type="ChEBI" id="CHEBI:29035"/>
    </cofactor>
    <text evidence="9">Binds 2 manganese ions per subunit.</text>
</comment>
<protein>
    <recommendedName>
        <fullName evidence="9 10">2,3-bisphosphoglycerate-independent phosphoglycerate mutase</fullName>
        <shortName evidence="9">BPG-independent PGAM</shortName>
        <shortName evidence="9">Phosphoglyceromutase</shortName>
        <shortName evidence="9">iPGM</shortName>
        <ecNumber evidence="9 10">5.4.2.12</ecNumber>
    </recommendedName>
</protein>
<dbReference type="UniPathway" id="UPA00109">
    <property type="reaction ID" value="UER00186"/>
</dbReference>